<dbReference type="EC" id="2.1.1.37" evidence="1"/>
<dbReference type="InterPro" id="IPR050750">
    <property type="entry name" value="C5-MTase"/>
</dbReference>
<dbReference type="GO" id="GO:0032259">
    <property type="term" value="P:methylation"/>
    <property type="evidence" value="ECO:0007669"/>
    <property type="project" value="UniProtKB-KW"/>
</dbReference>
<sequence length="338" mass="38844">METKNETKNEKMKMIDLFAGTGAFTLAFEKTGSVECVFANDMVESSKTIYDCNFRNHELTLKDIHDVKVEEIPKHDILTGGFPCQPFSIAGKLEGFNDPRSNVFWKIVEILDFHKPEYVILENVKNLVSHDDKKTFEVIKKSLTERGYYIHYKVLNTAEITGIPQHRERIYIVCMKSKEVYEKFNLDFEKIPKQPVGSFFEGASSKSQNTTTTIDKKYYYTEKSKTWDLVKSEITKKDTIYQYRRVYVRENKSNECPTLTANMGMGGHNVPLILDDVGIRKLTPRECFNFQGFPIEYNIPNKKISDANLYKLIGNAVSVPVVSLIAGRLINVITHEES</sequence>
<dbReference type="InterPro" id="IPR031303">
    <property type="entry name" value="C5_meth_CS"/>
</dbReference>
<dbReference type="Pfam" id="PF00145">
    <property type="entry name" value="DNA_methylase"/>
    <property type="match status" value="1"/>
</dbReference>
<dbReference type="Gene3D" id="3.40.50.150">
    <property type="entry name" value="Vaccinia Virus protein VP39"/>
    <property type="match status" value="1"/>
</dbReference>
<dbReference type="Gene3D" id="3.90.120.10">
    <property type="entry name" value="DNA Methylase, subunit A, domain 2"/>
    <property type="match status" value="1"/>
</dbReference>
<dbReference type="PRINTS" id="PR00105">
    <property type="entry name" value="C5METTRFRASE"/>
</dbReference>
<dbReference type="EMBL" id="MN739730">
    <property type="protein sequence ID" value="QHT23327.1"/>
    <property type="molecule type" value="Genomic_DNA"/>
</dbReference>
<evidence type="ECO:0000256" key="2">
    <source>
        <dbReference type="ARBA" id="ARBA00022603"/>
    </source>
</evidence>
<dbReference type="SUPFAM" id="SSF53335">
    <property type="entry name" value="S-adenosyl-L-methionine-dependent methyltransferases"/>
    <property type="match status" value="1"/>
</dbReference>
<dbReference type="NCBIfam" id="TIGR00675">
    <property type="entry name" value="dcm"/>
    <property type="match status" value="1"/>
</dbReference>
<organism evidence="5">
    <name type="scientific">viral metagenome</name>
    <dbReference type="NCBI Taxonomy" id="1070528"/>
    <lineage>
        <taxon>unclassified sequences</taxon>
        <taxon>metagenomes</taxon>
        <taxon>organismal metagenomes</taxon>
    </lineage>
</organism>
<dbReference type="GO" id="GO:0003886">
    <property type="term" value="F:DNA (cytosine-5-)-methyltransferase activity"/>
    <property type="evidence" value="ECO:0007669"/>
    <property type="project" value="UniProtKB-EC"/>
</dbReference>
<dbReference type="InterPro" id="IPR029063">
    <property type="entry name" value="SAM-dependent_MTases_sf"/>
</dbReference>
<keyword evidence="3" id="KW-0808">Transferase</keyword>
<dbReference type="PANTHER" id="PTHR46098">
    <property type="entry name" value="TRNA (CYTOSINE(38)-C(5))-METHYLTRANSFERASE"/>
    <property type="match status" value="1"/>
</dbReference>
<dbReference type="InterPro" id="IPR018117">
    <property type="entry name" value="C5_DNA_meth_AS"/>
</dbReference>
<dbReference type="AlphaFoldDB" id="A0A6C0E2E6"/>
<evidence type="ECO:0000256" key="1">
    <source>
        <dbReference type="ARBA" id="ARBA00011975"/>
    </source>
</evidence>
<keyword evidence="4" id="KW-0949">S-adenosyl-L-methionine</keyword>
<dbReference type="CDD" id="cd00315">
    <property type="entry name" value="Cyt_C5_DNA_methylase"/>
    <property type="match status" value="1"/>
</dbReference>
<evidence type="ECO:0000313" key="5">
    <source>
        <dbReference type="EMBL" id="QHT23327.1"/>
    </source>
</evidence>
<evidence type="ECO:0000256" key="4">
    <source>
        <dbReference type="ARBA" id="ARBA00022691"/>
    </source>
</evidence>
<proteinExistence type="predicted"/>
<reference evidence="5" key="1">
    <citation type="journal article" date="2020" name="Nature">
        <title>Giant virus diversity and host interactions through global metagenomics.</title>
        <authorList>
            <person name="Schulz F."/>
            <person name="Roux S."/>
            <person name="Paez-Espino D."/>
            <person name="Jungbluth S."/>
            <person name="Walsh D.A."/>
            <person name="Denef V.J."/>
            <person name="McMahon K.D."/>
            <person name="Konstantinidis K.T."/>
            <person name="Eloe-Fadrosh E.A."/>
            <person name="Kyrpides N.C."/>
            <person name="Woyke T."/>
        </authorList>
    </citation>
    <scope>NUCLEOTIDE SEQUENCE</scope>
    <source>
        <strain evidence="5">GVMAG-M-3300023179-116</strain>
    </source>
</reference>
<accession>A0A6C0E2E6</accession>
<name>A0A6C0E2E6_9ZZZZ</name>
<dbReference type="InterPro" id="IPR001525">
    <property type="entry name" value="C5_MeTfrase"/>
</dbReference>
<evidence type="ECO:0000256" key="3">
    <source>
        <dbReference type="ARBA" id="ARBA00022679"/>
    </source>
</evidence>
<keyword evidence="2" id="KW-0489">Methyltransferase</keyword>
<dbReference type="PANTHER" id="PTHR46098:SF1">
    <property type="entry name" value="TRNA (CYTOSINE(38)-C(5))-METHYLTRANSFERASE"/>
    <property type="match status" value="1"/>
</dbReference>
<protein>
    <recommendedName>
        <fullName evidence="1">DNA (cytosine-5-)-methyltransferase</fullName>
        <ecNumber evidence="1">2.1.1.37</ecNumber>
    </recommendedName>
</protein>
<dbReference type="PROSITE" id="PS00095">
    <property type="entry name" value="C5_MTASE_2"/>
    <property type="match status" value="1"/>
</dbReference>
<dbReference type="PROSITE" id="PS51679">
    <property type="entry name" value="SAM_MT_C5"/>
    <property type="match status" value="1"/>
</dbReference>
<dbReference type="PROSITE" id="PS00094">
    <property type="entry name" value="C5_MTASE_1"/>
    <property type="match status" value="1"/>
</dbReference>